<dbReference type="EMBL" id="JAVIIW010000052">
    <property type="protein sequence ID" value="MDX8482564.1"/>
    <property type="molecule type" value="Genomic_DNA"/>
</dbReference>
<evidence type="ECO:0000313" key="6">
    <source>
        <dbReference type="Proteomes" id="UP001287059"/>
    </source>
</evidence>
<dbReference type="RefSeq" id="WP_320290658.1">
    <property type="nucleotide sequence ID" value="NZ_JAVIIW010000052.1"/>
</dbReference>
<keyword evidence="6" id="KW-1185">Reference proteome</keyword>
<evidence type="ECO:0000313" key="5">
    <source>
        <dbReference type="EMBL" id="MDX8482564.1"/>
    </source>
</evidence>
<comment type="caution">
    <text evidence="5">The sequence shown here is derived from an EMBL/GenBank/DDBJ whole genome shotgun (WGS) entry which is preliminary data.</text>
</comment>
<comment type="similarity">
    <text evidence="1">Belongs to the bacterial solute-binding protein 1 family.</text>
</comment>
<protein>
    <submittedName>
        <fullName evidence="5">Extracellular solute-binding protein</fullName>
    </submittedName>
</protein>
<organism evidence="5 6">
    <name type="scientific">Mesorhizobium album</name>
    <dbReference type="NCBI Taxonomy" id="3072314"/>
    <lineage>
        <taxon>Bacteria</taxon>
        <taxon>Pseudomonadati</taxon>
        <taxon>Pseudomonadota</taxon>
        <taxon>Alphaproteobacteria</taxon>
        <taxon>Hyphomicrobiales</taxon>
        <taxon>Phyllobacteriaceae</taxon>
        <taxon>Mesorhizobium</taxon>
    </lineage>
</organism>
<dbReference type="PANTHER" id="PTHR30061:SF50">
    <property type="entry name" value="MALTOSE_MALTODEXTRIN-BINDING PERIPLASMIC PROTEIN"/>
    <property type="match status" value="1"/>
</dbReference>
<dbReference type="InterPro" id="IPR006059">
    <property type="entry name" value="SBP"/>
</dbReference>
<keyword evidence="2" id="KW-0813">Transport</keyword>
<evidence type="ECO:0000256" key="2">
    <source>
        <dbReference type="ARBA" id="ARBA00022448"/>
    </source>
</evidence>
<evidence type="ECO:0000256" key="4">
    <source>
        <dbReference type="ARBA" id="ARBA00022764"/>
    </source>
</evidence>
<keyword evidence="3" id="KW-0732">Signal</keyword>
<dbReference type="Pfam" id="PF01547">
    <property type="entry name" value="SBP_bac_1"/>
    <property type="match status" value="1"/>
</dbReference>
<dbReference type="Proteomes" id="UP001287059">
    <property type="component" value="Unassembled WGS sequence"/>
</dbReference>
<keyword evidence="4" id="KW-0574">Periplasm</keyword>
<dbReference type="Gene3D" id="3.40.190.10">
    <property type="entry name" value="Periplasmic binding protein-like II"/>
    <property type="match status" value="1"/>
</dbReference>
<evidence type="ECO:0000256" key="1">
    <source>
        <dbReference type="ARBA" id="ARBA00008520"/>
    </source>
</evidence>
<evidence type="ECO:0000256" key="3">
    <source>
        <dbReference type="ARBA" id="ARBA00022729"/>
    </source>
</evidence>
<accession>A0ABU4Y6K1</accession>
<reference evidence="5 6" key="1">
    <citation type="submission" date="2023-08" db="EMBL/GenBank/DDBJ databases">
        <title>Implementing the SeqCode for naming new Mesorhizobium species isolated from Vachellia karroo root nodules.</title>
        <authorList>
            <person name="Van Lill M."/>
        </authorList>
    </citation>
    <scope>NUCLEOTIDE SEQUENCE [LARGE SCALE GENOMIC DNA]</scope>
    <source>
        <strain evidence="5 6">VK24D</strain>
    </source>
</reference>
<gene>
    <name evidence="5" type="ORF">RFN28_29505</name>
</gene>
<dbReference type="SUPFAM" id="SSF53850">
    <property type="entry name" value="Periplasmic binding protein-like II"/>
    <property type="match status" value="1"/>
</dbReference>
<name>A0ABU4Y6K1_9HYPH</name>
<dbReference type="PANTHER" id="PTHR30061">
    <property type="entry name" value="MALTOSE-BINDING PERIPLASMIC PROTEIN"/>
    <property type="match status" value="1"/>
</dbReference>
<sequence>MAASISAAVLMGSAARADEQITLKVAYPGDFEPAVPALATAWWNDIVAQFQKKHPNVKVDVQAIPGGFSDSESKIALLFKSKSTAPDVVGLADLNYGQWVSTGYLLPIQDRLDATSWWAKMNPLLKNAETTDGKVYAVSQGVNTFALLYDKTLFKQAGIPTPWAPKTWADVLDAAKKLKSVPDISPLWMPTGTSQGTFGVFAGPGTFLAGSSDQTVLTKDGKWVVDSKGIREVVSFYKDAAQAGLLPPSSQIMDTMAEAVPPADMPKHKIGICLSGNWFADLWTKDLSSPYWPEAANDIGVTPLPTINGATPGVSSMIGGWTLSIGSASKHPDLAWELIDIAQQRENMLQNAVAVALVPSIPAYSQDSDFLKVAPTFRGVFAKIAETAQLAPLDPNYSVWAQGFLTGTQAVVVKPDTTVDDAVNQMKDYITNQLGPDAVVTLQ</sequence>
<proteinExistence type="inferred from homology"/>